<comment type="similarity">
    <text evidence="4">Belongs to the alkaline phosphatase family.</text>
</comment>
<evidence type="ECO:0000313" key="7">
    <source>
        <dbReference type="Proteomes" id="UP000298324"/>
    </source>
</evidence>
<comment type="cofactor">
    <cofactor evidence="3">
        <name>Mg(2+)</name>
        <dbReference type="ChEBI" id="CHEBI:18420"/>
    </cofactor>
    <text evidence="3">Binds 1 Mg(2+) ion.</text>
</comment>
<keyword evidence="6" id="KW-0378">Hydrolase</keyword>
<sequence>MSFCKSSLKRAAVSLALSGSVLFCTLTPGAAMAKGTKGLAAPDKPLAKNIILMISDGCGYNQLDAASLYQYGETGTQVYESFPFQFGMSTYSIAGEYDPAYIWSSFNNVKNAPTDSAAAATAMSTGVKTYDAAIGVDNDRNSLMHIAEKAEELGKATGVITTVEFSHATPAGFVAHNPSRNDYEGIANEMLKNSATDVIMGAGHPYFTDNNTPRVPSAGNFNYVGGQNTWEGLIAGDLGVADADGDGIADPWTVVQTRDEFVDLMTGSTPNRVVGVPQVATTLQQARSGDQYAAPYVVDLNQNVPTLAEMTRGALNVLDNDKDGFFLMVEGGAIDWAGHANQSGRVIEEEIDFNRSVEAVCEWVEQNSNWGETLLIVTGDHETGYLTGSGSGIVDVKPVWTDLVNNGAGNLPGMQWNSGDHTNSLIPLFAKGDAARIFKSYADQNDPVRGKYIDNTEVAKLLFEIIE</sequence>
<proteinExistence type="inferred from homology"/>
<dbReference type="InterPro" id="IPR001952">
    <property type="entry name" value="Alkaline_phosphatase"/>
</dbReference>
<dbReference type="PANTHER" id="PTHR11596">
    <property type="entry name" value="ALKALINE PHOSPHATASE"/>
    <property type="match status" value="1"/>
</dbReference>
<evidence type="ECO:0000256" key="1">
    <source>
        <dbReference type="ARBA" id="ARBA00022553"/>
    </source>
</evidence>
<feature type="signal peptide" evidence="5">
    <location>
        <begin position="1"/>
        <end position="33"/>
    </location>
</feature>
<reference evidence="6 7" key="1">
    <citation type="journal article" date="2018" name="Environ. Microbiol.">
        <title>Novel energy conservation strategies and behaviour of Pelotomaculum schinkii driving syntrophic propionate catabolism.</title>
        <authorList>
            <person name="Hidalgo-Ahumada C.A.P."/>
            <person name="Nobu M.K."/>
            <person name="Narihiro T."/>
            <person name="Tamaki H."/>
            <person name="Liu W.T."/>
            <person name="Kamagata Y."/>
            <person name="Stams A.J.M."/>
            <person name="Imachi H."/>
            <person name="Sousa D.Z."/>
        </authorList>
    </citation>
    <scope>NUCLEOTIDE SEQUENCE [LARGE SCALE GENOMIC DNA]</scope>
    <source>
        <strain evidence="6 7">HH</strain>
    </source>
</reference>
<feature type="chain" id="PRO_5021446801" evidence="5">
    <location>
        <begin position="34"/>
        <end position="467"/>
    </location>
</feature>
<evidence type="ECO:0000256" key="5">
    <source>
        <dbReference type="SAM" id="SignalP"/>
    </source>
</evidence>
<dbReference type="SUPFAM" id="SSF53649">
    <property type="entry name" value="Alkaline phosphatase-like"/>
    <property type="match status" value="1"/>
</dbReference>
<comment type="caution">
    <text evidence="6">The sequence shown here is derived from an EMBL/GenBank/DDBJ whole genome shotgun (WGS) entry which is preliminary data.</text>
</comment>
<dbReference type="InterPro" id="IPR017850">
    <property type="entry name" value="Alkaline_phosphatase_core_sf"/>
</dbReference>
<feature type="binding site" evidence="3">
    <location>
        <position position="169"/>
    </location>
    <ligand>
        <name>Mg(2+)</name>
        <dbReference type="ChEBI" id="CHEBI:18420"/>
    </ligand>
</feature>
<keyword evidence="7" id="KW-1185">Reference proteome</keyword>
<keyword evidence="3" id="KW-0479">Metal-binding</keyword>
<keyword evidence="3" id="KW-0460">Magnesium</keyword>
<feature type="binding site" evidence="3">
    <location>
        <position position="381"/>
    </location>
    <ligand>
        <name>Zn(2+)</name>
        <dbReference type="ChEBI" id="CHEBI:29105"/>
        <label>2</label>
    </ligand>
</feature>
<organism evidence="6 7">
    <name type="scientific">Pelotomaculum schinkii</name>
    <dbReference type="NCBI Taxonomy" id="78350"/>
    <lineage>
        <taxon>Bacteria</taxon>
        <taxon>Bacillati</taxon>
        <taxon>Bacillota</taxon>
        <taxon>Clostridia</taxon>
        <taxon>Eubacteriales</taxon>
        <taxon>Desulfotomaculaceae</taxon>
        <taxon>Pelotomaculum</taxon>
    </lineage>
</organism>
<dbReference type="RefSeq" id="WP_190239500.1">
    <property type="nucleotide sequence ID" value="NZ_QFGA01000001.1"/>
</dbReference>
<feature type="binding site" evidence="3">
    <location>
        <position position="380"/>
    </location>
    <ligand>
        <name>Zn(2+)</name>
        <dbReference type="ChEBI" id="CHEBI:29105"/>
        <label>2</label>
    </ligand>
</feature>
<dbReference type="SMART" id="SM00098">
    <property type="entry name" value="alkPPc"/>
    <property type="match status" value="1"/>
</dbReference>
<evidence type="ECO:0000256" key="2">
    <source>
        <dbReference type="PIRSR" id="PIRSR601952-1"/>
    </source>
</evidence>
<dbReference type="PANTHER" id="PTHR11596:SF5">
    <property type="entry name" value="ALKALINE PHOSPHATASE"/>
    <property type="match status" value="1"/>
</dbReference>
<dbReference type="PRINTS" id="PR00113">
    <property type="entry name" value="ALKPHPHTASE"/>
</dbReference>
<keyword evidence="5" id="KW-0732">Signal</keyword>
<dbReference type="GO" id="GO:0004035">
    <property type="term" value="F:alkaline phosphatase activity"/>
    <property type="evidence" value="ECO:0007669"/>
    <property type="project" value="UniProtKB-EC"/>
</dbReference>
<feature type="binding site" evidence="3">
    <location>
        <position position="330"/>
    </location>
    <ligand>
        <name>Mg(2+)</name>
        <dbReference type="ChEBI" id="CHEBI:18420"/>
    </ligand>
</feature>
<gene>
    <name evidence="6" type="primary">phoA_1</name>
    <name evidence="6" type="ORF">Psch_01221</name>
</gene>
<dbReference type="AlphaFoldDB" id="A0A4Y7RFU4"/>
<evidence type="ECO:0000256" key="4">
    <source>
        <dbReference type="RuleBase" id="RU003946"/>
    </source>
</evidence>
<dbReference type="CDD" id="cd16012">
    <property type="entry name" value="ALP"/>
    <property type="match status" value="1"/>
</dbReference>
<name>A0A4Y7RFU4_9FIRM</name>
<dbReference type="GO" id="GO:0046872">
    <property type="term" value="F:metal ion binding"/>
    <property type="evidence" value="ECO:0007669"/>
    <property type="project" value="UniProtKB-KW"/>
</dbReference>
<feature type="binding site" evidence="3">
    <location>
        <position position="335"/>
    </location>
    <ligand>
        <name>Zn(2+)</name>
        <dbReference type="ChEBI" id="CHEBI:29105"/>
        <label>2</label>
    </ligand>
</feature>
<feature type="binding site" evidence="3">
    <location>
        <position position="167"/>
    </location>
    <ligand>
        <name>Mg(2+)</name>
        <dbReference type="ChEBI" id="CHEBI:18420"/>
    </ligand>
</feature>
<keyword evidence="1" id="KW-0597">Phosphoprotein</keyword>
<feature type="binding site" evidence="3">
    <location>
        <position position="56"/>
    </location>
    <ligand>
        <name>Mg(2+)</name>
        <dbReference type="ChEBI" id="CHEBI:18420"/>
    </ligand>
</feature>
<dbReference type="Gene3D" id="3.40.720.10">
    <property type="entry name" value="Alkaline Phosphatase, subunit A"/>
    <property type="match status" value="1"/>
</dbReference>
<dbReference type="EMBL" id="QFGA01000001">
    <property type="protein sequence ID" value="TEB07666.1"/>
    <property type="molecule type" value="Genomic_DNA"/>
</dbReference>
<dbReference type="EC" id="3.1.3.1" evidence="6"/>
<feature type="binding site" evidence="3">
    <location>
        <position position="56"/>
    </location>
    <ligand>
        <name>Zn(2+)</name>
        <dbReference type="ChEBI" id="CHEBI:29105"/>
        <label>2</label>
    </ligand>
</feature>
<evidence type="ECO:0000256" key="3">
    <source>
        <dbReference type="PIRSR" id="PIRSR601952-2"/>
    </source>
</evidence>
<protein>
    <submittedName>
        <fullName evidence="6">Alkaline phosphatase</fullName>
        <ecNumber evidence="6">3.1.3.1</ecNumber>
    </submittedName>
</protein>
<feature type="active site" description="Phosphoserine intermediate" evidence="2">
    <location>
        <position position="116"/>
    </location>
</feature>
<comment type="cofactor">
    <cofactor evidence="3">
        <name>Zn(2+)</name>
        <dbReference type="ChEBI" id="CHEBI:29105"/>
    </cofactor>
    <text evidence="3">Binds 2 Zn(2+) ions.</text>
</comment>
<accession>A0A4Y7RFU4</accession>
<dbReference type="Proteomes" id="UP000298324">
    <property type="component" value="Unassembled WGS sequence"/>
</dbReference>
<keyword evidence="3" id="KW-0862">Zinc</keyword>
<feature type="binding site" evidence="3">
    <location>
        <position position="339"/>
    </location>
    <ligand>
        <name>Zn(2+)</name>
        <dbReference type="ChEBI" id="CHEBI:29105"/>
        <label>2</label>
    </ligand>
</feature>
<evidence type="ECO:0000313" key="6">
    <source>
        <dbReference type="EMBL" id="TEB07666.1"/>
    </source>
</evidence>
<dbReference type="Pfam" id="PF00245">
    <property type="entry name" value="Alk_phosphatase"/>
    <property type="match status" value="1"/>
</dbReference>